<protein>
    <submittedName>
        <fullName evidence="2">Uncharacterized protein</fullName>
    </submittedName>
</protein>
<dbReference type="EMBL" id="ML210258">
    <property type="protein sequence ID" value="TFK21760.1"/>
    <property type="molecule type" value="Genomic_DNA"/>
</dbReference>
<dbReference type="AlphaFoldDB" id="A0A5C3KMY8"/>
<feature type="transmembrane region" description="Helical" evidence="1">
    <location>
        <begin position="122"/>
        <end position="142"/>
    </location>
</feature>
<feature type="transmembrane region" description="Helical" evidence="1">
    <location>
        <begin position="198"/>
        <end position="223"/>
    </location>
</feature>
<keyword evidence="1" id="KW-1133">Transmembrane helix</keyword>
<gene>
    <name evidence="2" type="ORF">FA15DRAFT_715894</name>
</gene>
<reference evidence="2 3" key="1">
    <citation type="journal article" date="2019" name="Nat. Ecol. Evol.">
        <title>Megaphylogeny resolves global patterns of mushroom evolution.</title>
        <authorList>
            <person name="Varga T."/>
            <person name="Krizsan K."/>
            <person name="Foldi C."/>
            <person name="Dima B."/>
            <person name="Sanchez-Garcia M."/>
            <person name="Sanchez-Ramirez S."/>
            <person name="Szollosi G.J."/>
            <person name="Szarkandi J.G."/>
            <person name="Papp V."/>
            <person name="Albert L."/>
            <person name="Andreopoulos W."/>
            <person name="Angelini C."/>
            <person name="Antonin V."/>
            <person name="Barry K.W."/>
            <person name="Bougher N.L."/>
            <person name="Buchanan P."/>
            <person name="Buyck B."/>
            <person name="Bense V."/>
            <person name="Catcheside P."/>
            <person name="Chovatia M."/>
            <person name="Cooper J."/>
            <person name="Damon W."/>
            <person name="Desjardin D."/>
            <person name="Finy P."/>
            <person name="Geml J."/>
            <person name="Haridas S."/>
            <person name="Hughes K."/>
            <person name="Justo A."/>
            <person name="Karasinski D."/>
            <person name="Kautmanova I."/>
            <person name="Kiss B."/>
            <person name="Kocsube S."/>
            <person name="Kotiranta H."/>
            <person name="LaButti K.M."/>
            <person name="Lechner B.E."/>
            <person name="Liimatainen K."/>
            <person name="Lipzen A."/>
            <person name="Lukacs Z."/>
            <person name="Mihaltcheva S."/>
            <person name="Morgado L.N."/>
            <person name="Niskanen T."/>
            <person name="Noordeloos M.E."/>
            <person name="Ohm R.A."/>
            <person name="Ortiz-Santana B."/>
            <person name="Ovrebo C."/>
            <person name="Racz N."/>
            <person name="Riley R."/>
            <person name="Savchenko A."/>
            <person name="Shiryaev A."/>
            <person name="Soop K."/>
            <person name="Spirin V."/>
            <person name="Szebenyi C."/>
            <person name="Tomsovsky M."/>
            <person name="Tulloss R.E."/>
            <person name="Uehling J."/>
            <person name="Grigoriev I.V."/>
            <person name="Vagvolgyi C."/>
            <person name="Papp T."/>
            <person name="Martin F.M."/>
            <person name="Miettinen O."/>
            <person name="Hibbett D.S."/>
            <person name="Nagy L.G."/>
        </authorList>
    </citation>
    <scope>NUCLEOTIDE SEQUENCE [LARGE SCALE GENOMIC DNA]</scope>
    <source>
        <strain evidence="2 3">CBS 121175</strain>
    </source>
</reference>
<keyword evidence="1" id="KW-0812">Transmembrane</keyword>
<evidence type="ECO:0000313" key="3">
    <source>
        <dbReference type="Proteomes" id="UP000307440"/>
    </source>
</evidence>
<evidence type="ECO:0000256" key="1">
    <source>
        <dbReference type="SAM" id="Phobius"/>
    </source>
</evidence>
<feature type="transmembrane region" description="Helical" evidence="1">
    <location>
        <begin position="92"/>
        <end position="110"/>
    </location>
</feature>
<sequence length="297" mass="32702">GLQCFFCIYGLNVYLETPSKLREGRIPYILASWVILGTSASATMIAGAVLIPYLSRLNAPKIENIVAGGSLYEEIDDSFSLGWPRIVNVLKLIWVCLGDGLMLYRCFVVWNDVKWVSILPFMVYLFSLGMYVILSAPALIIVQEPKDSLEALPTNLTTLASTIFNILTTLLIVSRLLRWRNRLARALPSRKLGVYSGAMAILIESALPLTFFGAATSILSLAASYWTVEDVASSSVNTASSTGLFVVAAFYKAFTVISPQLIIFRVTIGRSFTNKNEVASTLSINQRRDTPVPRAVR</sequence>
<accession>A0A5C3KMY8</accession>
<organism evidence="2 3">
    <name type="scientific">Coprinopsis marcescibilis</name>
    <name type="common">Agaric fungus</name>
    <name type="synonym">Psathyrella marcescibilis</name>
    <dbReference type="NCBI Taxonomy" id="230819"/>
    <lineage>
        <taxon>Eukaryota</taxon>
        <taxon>Fungi</taxon>
        <taxon>Dikarya</taxon>
        <taxon>Basidiomycota</taxon>
        <taxon>Agaricomycotina</taxon>
        <taxon>Agaricomycetes</taxon>
        <taxon>Agaricomycetidae</taxon>
        <taxon>Agaricales</taxon>
        <taxon>Agaricineae</taxon>
        <taxon>Psathyrellaceae</taxon>
        <taxon>Coprinopsis</taxon>
    </lineage>
</organism>
<keyword evidence="3" id="KW-1185">Reference proteome</keyword>
<feature type="transmembrane region" description="Helical" evidence="1">
    <location>
        <begin position="28"/>
        <end position="54"/>
    </location>
</feature>
<keyword evidence="1" id="KW-0472">Membrane</keyword>
<evidence type="ECO:0000313" key="2">
    <source>
        <dbReference type="EMBL" id="TFK21760.1"/>
    </source>
</evidence>
<proteinExistence type="predicted"/>
<feature type="transmembrane region" description="Helical" evidence="1">
    <location>
        <begin position="154"/>
        <end position="177"/>
    </location>
</feature>
<feature type="non-terminal residue" evidence="2">
    <location>
        <position position="1"/>
    </location>
</feature>
<dbReference type="OrthoDB" id="3346544at2759"/>
<feature type="transmembrane region" description="Helical" evidence="1">
    <location>
        <begin position="243"/>
        <end position="264"/>
    </location>
</feature>
<dbReference type="Proteomes" id="UP000307440">
    <property type="component" value="Unassembled WGS sequence"/>
</dbReference>
<name>A0A5C3KMY8_COPMA</name>